<comment type="caution">
    <text evidence="2">The sequence shown here is derived from an EMBL/GenBank/DDBJ whole genome shotgun (WGS) entry which is preliminary data.</text>
</comment>
<keyword evidence="1" id="KW-1133">Transmembrane helix</keyword>
<dbReference type="InterPro" id="IPR045590">
    <property type="entry name" value="DUF6463"/>
</dbReference>
<dbReference type="Proteomes" id="UP000568380">
    <property type="component" value="Unassembled WGS sequence"/>
</dbReference>
<keyword evidence="3" id="KW-1185">Reference proteome</keyword>
<feature type="transmembrane region" description="Helical" evidence="1">
    <location>
        <begin position="86"/>
        <end position="119"/>
    </location>
</feature>
<gene>
    <name evidence="2" type="ORF">HNR40_009561</name>
</gene>
<keyword evidence="1" id="KW-0812">Transmembrane</keyword>
<sequence length="133" mass="14121">MIKWAGWLITLFGAAHTVGALTVEKAASHAGTWFSGGLRADDLSAMSPANSAYWLSVASFGVPLVVVGLTVLWLERRGITPPTFIAWILGIWTGVGAVILTFTPWPLLAIAVVLLLLAARRDNLAPQTGLEKA</sequence>
<reference evidence="2 3" key="1">
    <citation type="submission" date="2020-08" db="EMBL/GenBank/DDBJ databases">
        <title>Genomic Encyclopedia of Type Strains, Phase IV (KMG-IV): sequencing the most valuable type-strain genomes for metagenomic binning, comparative biology and taxonomic classification.</title>
        <authorList>
            <person name="Goeker M."/>
        </authorList>
    </citation>
    <scope>NUCLEOTIDE SEQUENCE [LARGE SCALE GENOMIC DNA]</scope>
    <source>
        <strain evidence="2 3">DSM 45385</strain>
    </source>
</reference>
<accession>A0A7W8EM51</accession>
<dbReference type="Pfam" id="PF20064">
    <property type="entry name" value="DUF6463"/>
    <property type="match status" value="1"/>
</dbReference>
<name>A0A7W8EM51_9ACTN</name>
<evidence type="ECO:0000256" key="1">
    <source>
        <dbReference type="SAM" id="Phobius"/>
    </source>
</evidence>
<evidence type="ECO:0000313" key="3">
    <source>
        <dbReference type="Proteomes" id="UP000568380"/>
    </source>
</evidence>
<protein>
    <submittedName>
        <fullName evidence="2">Uncharacterized protein</fullName>
    </submittedName>
</protein>
<dbReference type="AlphaFoldDB" id="A0A7W8EM51"/>
<keyword evidence="1" id="KW-0472">Membrane</keyword>
<organism evidence="2 3">
    <name type="scientific">Nonomuraea endophytica</name>
    <dbReference type="NCBI Taxonomy" id="714136"/>
    <lineage>
        <taxon>Bacteria</taxon>
        <taxon>Bacillati</taxon>
        <taxon>Actinomycetota</taxon>
        <taxon>Actinomycetes</taxon>
        <taxon>Streptosporangiales</taxon>
        <taxon>Streptosporangiaceae</taxon>
        <taxon>Nonomuraea</taxon>
    </lineage>
</organism>
<dbReference type="RefSeq" id="WP_184973662.1">
    <property type="nucleotide sequence ID" value="NZ_JACHIN010000020.1"/>
</dbReference>
<proteinExistence type="predicted"/>
<dbReference type="EMBL" id="JACHIN010000020">
    <property type="protein sequence ID" value="MBB5084053.1"/>
    <property type="molecule type" value="Genomic_DNA"/>
</dbReference>
<feature type="transmembrane region" description="Helical" evidence="1">
    <location>
        <begin position="52"/>
        <end position="74"/>
    </location>
</feature>
<evidence type="ECO:0000313" key="2">
    <source>
        <dbReference type="EMBL" id="MBB5084053.1"/>
    </source>
</evidence>